<comment type="caution">
    <text evidence="2">The sequence shown here is derived from an EMBL/GenBank/DDBJ whole genome shotgun (WGS) entry which is preliminary data.</text>
</comment>
<dbReference type="Proteomes" id="UP000720189">
    <property type="component" value="Unassembled WGS sequence"/>
</dbReference>
<feature type="compositionally biased region" description="Polar residues" evidence="1">
    <location>
        <begin position="48"/>
        <end position="78"/>
    </location>
</feature>
<protein>
    <submittedName>
        <fullName evidence="2">Uncharacterized protein</fullName>
    </submittedName>
</protein>
<dbReference type="GeneID" id="70230353"/>
<dbReference type="RefSeq" id="XP_046042111.1">
    <property type="nucleotide sequence ID" value="XM_046200399.1"/>
</dbReference>
<feature type="region of interest" description="Disordered" evidence="1">
    <location>
        <begin position="1"/>
        <end position="121"/>
    </location>
</feature>
<reference evidence="2" key="1">
    <citation type="journal article" date="2021" name="Nat. Commun.">
        <title>Genetic determinants of endophytism in the Arabidopsis root mycobiome.</title>
        <authorList>
            <person name="Mesny F."/>
            <person name="Miyauchi S."/>
            <person name="Thiergart T."/>
            <person name="Pickel B."/>
            <person name="Atanasova L."/>
            <person name="Karlsson M."/>
            <person name="Huettel B."/>
            <person name="Barry K.W."/>
            <person name="Haridas S."/>
            <person name="Chen C."/>
            <person name="Bauer D."/>
            <person name="Andreopoulos W."/>
            <person name="Pangilinan J."/>
            <person name="LaButti K."/>
            <person name="Riley R."/>
            <person name="Lipzen A."/>
            <person name="Clum A."/>
            <person name="Drula E."/>
            <person name="Henrissat B."/>
            <person name="Kohler A."/>
            <person name="Grigoriev I.V."/>
            <person name="Martin F.M."/>
            <person name="Hacquard S."/>
        </authorList>
    </citation>
    <scope>NUCLEOTIDE SEQUENCE</scope>
    <source>
        <strain evidence="2">MPI-CAGE-AT-0023</strain>
    </source>
</reference>
<dbReference type="EMBL" id="JAGMUX010000028">
    <property type="protein sequence ID" value="KAH7220507.1"/>
    <property type="molecule type" value="Genomic_DNA"/>
</dbReference>
<organism evidence="2 3">
    <name type="scientific">Fusarium redolens</name>
    <dbReference type="NCBI Taxonomy" id="48865"/>
    <lineage>
        <taxon>Eukaryota</taxon>
        <taxon>Fungi</taxon>
        <taxon>Dikarya</taxon>
        <taxon>Ascomycota</taxon>
        <taxon>Pezizomycotina</taxon>
        <taxon>Sordariomycetes</taxon>
        <taxon>Hypocreomycetidae</taxon>
        <taxon>Hypocreales</taxon>
        <taxon>Nectriaceae</taxon>
        <taxon>Fusarium</taxon>
        <taxon>Fusarium redolens species complex</taxon>
    </lineage>
</organism>
<gene>
    <name evidence="2" type="ORF">BKA55DRAFT_697562</name>
</gene>
<evidence type="ECO:0000313" key="3">
    <source>
        <dbReference type="Proteomes" id="UP000720189"/>
    </source>
</evidence>
<dbReference type="AlphaFoldDB" id="A0A9P9G0B5"/>
<keyword evidence="3" id="KW-1185">Reference proteome</keyword>
<feature type="compositionally biased region" description="Polar residues" evidence="1">
    <location>
        <begin position="105"/>
        <end position="121"/>
    </location>
</feature>
<proteinExistence type="predicted"/>
<accession>A0A9P9G0B5</accession>
<name>A0A9P9G0B5_FUSRE</name>
<evidence type="ECO:0000256" key="1">
    <source>
        <dbReference type="SAM" id="MobiDB-lite"/>
    </source>
</evidence>
<evidence type="ECO:0000313" key="2">
    <source>
        <dbReference type="EMBL" id="KAH7220507.1"/>
    </source>
</evidence>
<dbReference type="OrthoDB" id="5104442at2759"/>
<sequence length="346" mass="39008">MDTKKRPFQAYAEDDDSDSDVPLKQTQEKRLRRSHNPIPACITPHPPRQTSQPAQIRQVQCGTQQSHTAIPSKQSQRPARQPVRSIRRLRPAPAPASYSLPPATGTINTPNRAAQTSQSLPAVSELRTSLPTQNLPLAAAAANTQPIHGIAPNRPESRWPPLPNDIPDAFLFYAEEICSAVNVLCRTQVTQKQFSQLLRHENSASSVKPVWTVPDISKQQNVGFLCALPDQHRSVAMCEHSHACDKLFVVFRVKFRTTPTVHTTFFCATRDGNPKRMSILSAFRHRYRDHEGLERTRQQLLREADDSVANFCWRLAAWVFKDAFYCQTAVLDTQALFRVFEDAVAR</sequence>